<reference evidence="1" key="2">
    <citation type="submission" date="2022-06" db="UniProtKB">
        <authorList>
            <consortium name="EnsemblMetazoa"/>
        </authorList>
    </citation>
    <scope>IDENTIFICATION</scope>
    <source>
        <strain evidence="1">PS312</strain>
    </source>
</reference>
<dbReference type="Proteomes" id="UP000005239">
    <property type="component" value="Unassembled WGS sequence"/>
</dbReference>
<keyword evidence="2" id="KW-1185">Reference proteome</keyword>
<gene>
    <name evidence="1" type="primary">WBGene00277251</name>
</gene>
<reference evidence="2" key="1">
    <citation type="journal article" date="2008" name="Nat. Genet.">
        <title>The Pristionchus pacificus genome provides a unique perspective on nematode lifestyle and parasitism.</title>
        <authorList>
            <person name="Dieterich C."/>
            <person name="Clifton S.W."/>
            <person name="Schuster L.N."/>
            <person name="Chinwalla A."/>
            <person name="Delehaunty K."/>
            <person name="Dinkelacker I."/>
            <person name="Fulton L."/>
            <person name="Fulton R."/>
            <person name="Godfrey J."/>
            <person name="Minx P."/>
            <person name="Mitreva M."/>
            <person name="Roeseler W."/>
            <person name="Tian H."/>
            <person name="Witte H."/>
            <person name="Yang S.P."/>
            <person name="Wilson R.K."/>
            <person name="Sommer R.J."/>
        </authorList>
    </citation>
    <scope>NUCLEOTIDE SEQUENCE [LARGE SCALE GENOMIC DNA]</scope>
    <source>
        <strain evidence="2">PS312</strain>
    </source>
</reference>
<protein>
    <submittedName>
        <fullName evidence="1">Uncharacterized protein</fullName>
    </submittedName>
</protein>
<accession>A0A2A6BCK1</accession>
<sequence length="110" mass="11739">MRSSGFTPSLILILLIFEPLHAIPTTEKPVVSSTKEGELQYPSRSRRACCAYSSYSSYSIKCGTIPCGSCCYRTPPPAFPVPFVIPPLPFTIPPSLPPSPTAISGCTVCG</sequence>
<evidence type="ECO:0000313" key="1">
    <source>
        <dbReference type="EnsemblMetazoa" id="PPA38882.1"/>
    </source>
</evidence>
<evidence type="ECO:0000313" key="2">
    <source>
        <dbReference type="Proteomes" id="UP000005239"/>
    </source>
</evidence>
<proteinExistence type="predicted"/>
<organism evidence="1 2">
    <name type="scientific">Pristionchus pacificus</name>
    <name type="common">Parasitic nematode worm</name>
    <dbReference type="NCBI Taxonomy" id="54126"/>
    <lineage>
        <taxon>Eukaryota</taxon>
        <taxon>Metazoa</taxon>
        <taxon>Ecdysozoa</taxon>
        <taxon>Nematoda</taxon>
        <taxon>Chromadorea</taxon>
        <taxon>Rhabditida</taxon>
        <taxon>Rhabditina</taxon>
        <taxon>Diplogasteromorpha</taxon>
        <taxon>Diplogasteroidea</taxon>
        <taxon>Neodiplogasteridae</taxon>
        <taxon>Pristionchus</taxon>
    </lineage>
</organism>
<accession>A0A8R1YVA6</accession>
<name>A0A2A6BCK1_PRIPA</name>
<dbReference type="AlphaFoldDB" id="A0A2A6BCK1"/>
<dbReference type="EnsemblMetazoa" id="PPA38882.1">
    <property type="protein sequence ID" value="PPA38882.1"/>
    <property type="gene ID" value="WBGene00277251"/>
</dbReference>